<feature type="region of interest" description="Disordered" evidence="1">
    <location>
        <begin position="105"/>
        <end position="136"/>
    </location>
</feature>
<protein>
    <submittedName>
        <fullName evidence="3">CU044_2847 family protein</fullName>
    </submittedName>
</protein>
<feature type="compositionally biased region" description="Low complexity" evidence="1">
    <location>
        <begin position="107"/>
        <end position="136"/>
    </location>
</feature>
<dbReference type="EMBL" id="JASCIQ010000043">
    <property type="protein sequence ID" value="MDI3408277.1"/>
    <property type="molecule type" value="Genomic_DNA"/>
</dbReference>
<gene>
    <name evidence="3" type="ORF">QIS96_31220</name>
</gene>
<evidence type="ECO:0000256" key="1">
    <source>
        <dbReference type="SAM" id="MobiDB-lite"/>
    </source>
</evidence>
<feature type="domain" description="Trypsin-co-occurring" evidence="2">
    <location>
        <begin position="9"/>
        <end position="106"/>
    </location>
</feature>
<dbReference type="RefSeq" id="WP_282546184.1">
    <property type="nucleotide sequence ID" value="NZ_JASCIQ010000043.1"/>
</dbReference>
<dbReference type="Pfam" id="PF19493">
    <property type="entry name" value="Trypco1"/>
    <property type="match status" value="1"/>
</dbReference>
<evidence type="ECO:0000313" key="4">
    <source>
        <dbReference type="Proteomes" id="UP001223978"/>
    </source>
</evidence>
<organism evidence="3 4">
    <name type="scientific">Streptomyces cavernicola</name>
    <dbReference type="NCBI Taxonomy" id="3043613"/>
    <lineage>
        <taxon>Bacteria</taxon>
        <taxon>Bacillati</taxon>
        <taxon>Actinomycetota</taxon>
        <taxon>Actinomycetes</taxon>
        <taxon>Kitasatosporales</taxon>
        <taxon>Streptomycetaceae</taxon>
        <taxon>Streptomyces</taxon>
    </lineage>
</organism>
<dbReference type="NCBIfam" id="NF041216">
    <property type="entry name" value="CU044_2847_fam"/>
    <property type="match status" value="1"/>
</dbReference>
<dbReference type="Proteomes" id="UP001223978">
    <property type="component" value="Unassembled WGS sequence"/>
</dbReference>
<dbReference type="InterPro" id="IPR045794">
    <property type="entry name" value="Trypco1"/>
</dbReference>
<sequence>MDNLVEFKAADGAHVVVEVAGDDPTGGARLAARGGDNGPVQAPRTFENSLESARAAAESALRVFRDGSLQPDAVEIEFGVKLTAEAGAVIAKTAIEGHLLVKLSWTPQQPQQPQQPQHPQQLEQPEQPRRAQQPTT</sequence>
<reference evidence="3 4" key="1">
    <citation type="submission" date="2023-05" db="EMBL/GenBank/DDBJ databases">
        <title>Draft genome sequence of Streptomyces sp. B-S-A6 isolated from a cave soil in Thailand.</title>
        <authorList>
            <person name="Chamroensaksri N."/>
            <person name="Muangham S."/>
        </authorList>
    </citation>
    <scope>NUCLEOTIDE SEQUENCE [LARGE SCALE GENOMIC DNA]</scope>
    <source>
        <strain evidence="3 4">B-S-A6</strain>
    </source>
</reference>
<evidence type="ECO:0000259" key="2">
    <source>
        <dbReference type="Pfam" id="PF19493"/>
    </source>
</evidence>
<name>A0ABT6SKU3_9ACTN</name>
<proteinExistence type="predicted"/>
<keyword evidence="4" id="KW-1185">Reference proteome</keyword>
<evidence type="ECO:0000313" key="3">
    <source>
        <dbReference type="EMBL" id="MDI3408277.1"/>
    </source>
</evidence>
<accession>A0ABT6SKU3</accession>
<comment type="caution">
    <text evidence="3">The sequence shown here is derived from an EMBL/GenBank/DDBJ whole genome shotgun (WGS) entry which is preliminary data.</text>
</comment>